<evidence type="ECO:0000256" key="3">
    <source>
        <dbReference type="ARBA" id="ARBA00022475"/>
    </source>
</evidence>
<feature type="transmembrane region" description="Helical" evidence="7">
    <location>
        <begin position="66"/>
        <end position="89"/>
    </location>
</feature>
<dbReference type="InterPro" id="IPR037185">
    <property type="entry name" value="EmrE-like"/>
</dbReference>
<feature type="transmembrane region" description="Helical" evidence="7">
    <location>
        <begin position="121"/>
        <end position="143"/>
    </location>
</feature>
<organism evidence="9 10">
    <name type="scientific">Bacillus aerolatus</name>
    <dbReference type="NCBI Taxonomy" id="2653354"/>
    <lineage>
        <taxon>Bacteria</taxon>
        <taxon>Bacillati</taxon>
        <taxon>Bacillota</taxon>
        <taxon>Bacilli</taxon>
        <taxon>Bacillales</taxon>
        <taxon>Bacillaceae</taxon>
        <taxon>Bacillus</taxon>
    </lineage>
</organism>
<protein>
    <submittedName>
        <fullName evidence="9">EamA family transporter</fullName>
    </submittedName>
</protein>
<accession>A0A6I1FQI5</accession>
<evidence type="ECO:0000256" key="4">
    <source>
        <dbReference type="ARBA" id="ARBA00022692"/>
    </source>
</evidence>
<dbReference type="EMBL" id="WEIO01000001">
    <property type="protein sequence ID" value="KAB7708972.1"/>
    <property type="molecule type" value="Genomic_DNA"/>
</dbReference>
<feature type="transmembrane region" description="Helical" evidence="7">
    <location>
        <begin position="34"/>
        <end position="54"/>
    </location>
</feature>
<sequence>MMKWAAELSLLFVALIWGVTFVVVQQAIEFLPPLLFNGIRFSFAAFLLFGLILFRKEAVKLTAKTWKHGMILGVCLAIGYAFQTIGLLYTTVSKTGFITGLSVVLVPLLSLILLKKRPAPNAAIGSVTAAAGLYLLTAGGAGGWNIGDFFVLICAFGFAFHIIFTDAYTQYSSALALTAVQITTVAVLCFIGGFLLEDWQTSLTAANLLNPAVWSGLLITAFLATALAFFIQTAAQKHTSPTRVVLILAMEPVFGALTAFFWINERLAAAGLTGCILIFFGMLLAEIPVHKWLHTKSITNKP</sequence>
<dbReference type="AlphaFoldDB" id="A0A6I1FQI5"/>
<feature type="transmembrane region" description="Helical" evidence="7">
    <location>
        <begin position="175"/>
        <end position="196"/>
    </location>
</feature>
<dbReference type="GO" id="GO:0005886">
    <property type="term" value="C:plasma membrane"/>
    <property type="evidence" value="ECO:0007669"/>
    <property type="project" value="UniProtKB-SubCell"/>
</dbReference>
<dbReference type="PANTHER" id="PTHR42920">
    <property type="entry name" value="OS03G0707200 PROTEIN-RELATED"/>
    <property type="match status" value="1"/>
</dbReference>
<keyword evidence="4 7" id="KW-0812">Transmembrane</keyword>
<reference evidence="9 10" key="1">
    <citation type="submission" date="2019-10" db="EMBL/GenBank/DDBJ databases">
        <title>Bacillus aerolatum sp. nov., isolated from bioaerosol of sport playgrounds.</title>
        <authorList>
            <person name="Chen P."/>
            <person name="Zhang G."/>
        </authorList>
    </citation>
    <scope>NUCLEOTIDE SEQUENCE [LARGE SCALE GENOMIC DNA]</scope>
    <source>
        <strain evidence="9 10">CX253</strain>
    </source>
</reference>
<evidence type="ECO:0000256" key="2">
    <source>
        <dbReference type="ARBA" id="ARBA00007362"/>
    </source>
</evidence>
<comment type="caution">
    <text evidence="9">The sequence shown here is derived from an EMBL/GenBank/DDBJ whole genome shotgun (WGS) entry which is preliminary data.</text>
</comment>
<feature type="domain" description="EamA" evidence="8">
    <location>
        <begin position="6"/>
        <end position="137"/>
    </location>
</feature>
<dbReference type="SUPFAM" id="SSF103481">
    <property type="entry name" value="Multidrug resistance efflux transporter EmrE"/>
    <property type="match status" value="2"/>
</dbReference>
<evidence type="ECO:0000256" key="5">
    <source>
        <dbReference type="ARBA" id="ARBA00022989"/>
    </source>
</evidence>
<dbReference type="Proteomes" id="UP000429595">
    <property type="component" value="Unassembled WGS sequence"/>
</dbReference>
<dbReference type="InterPro" id="IPR051258">
    <property type="entry name" value="Diverse_Substrate_Transporter"/>
</dbReference>
<evidence type="ECO:0000256" key="1">
    <source>
        <dbReference type="ARBA" id="ARBA00004651"/>
    </source>
</evidence>
<evidence type="ECO:0000313" key="10">
    <source>
        <dbReference type="Proteomes" id="UP000429595"/>
    </source>
</evidence>
<feature type="transmembrane region" description="Helical" evidence="7">
    <location>
        <begin position="149"/>
        <end position="168"/>
    </location>
</feature>
<feature type="transmembrane region" description="Helical" evidence="7">
    <location>
        <begin position="269"/>
        <end position="289"/>
    </location>
</feature>
<name>A0A6I1FQI5_9BACI</name>
<comment type="subcellular location">
    <subcellularLocation>
        <location evidence="1">Cell membrane</location>
        <topology evidence="1">Multi-pass membrane protein</topology>
    </subcellularLocation>
</comment>
<evidence type="ECO:0000313" key="9">
    <source>
        <dbReference type="EMBL" id="KAB7708972.1"/>
    </source>
</evidence>
<keyword evidence="5 7" id="KW-1133">Transmembrane helix</keyword>
<feature type="transmembrane region" description="Helical" evidence="7">
    <location>
        <begin position="243"/>
        <end position="263"/>
    </location>
</feature>
<comment type="similarity">
    <text evidence="2">Belongs to the EamA transporter family.</text>
</comment>
<feature type="transmembrane region" description="Helical" evidence="7">
    <location>
        <begin position="95"/>
        <end position="114"/>
    </location>
</feature>
<evidence type="ECO:0000259" key="8">
    <source>
        <dbReference type="Pfam" id="PF00892"/>
    </source>
</evidence>
<feature type="transmembrane region" description="Helical" evidence="7">
    <location>
        <begin position="208"/>
        <end position="231"/>
    </location>
</feature>
<keyword evidence="10" id="KW-1185">Reference proteome</keyword>
<gene>
    <name evidence="9" type="ORF">F9802_02210</name>
</gene>
<keyword evidence="6 7" id="KW-0472">Membrane</keyword>
<dbReference type="InterPro" id="IPR000620">
    <property type="entry name" value="EamA_dom"/>
</dbReference>
<feature type="domain" description="EamA" evidence="8">
    <location>
        <begin position="146"/>
        <end position="284"/>
    </location>
</feature>
<dbReference type="PANTHER" id="PTHR42920:SF5">
    <property type="entry name" value="EAMA DOMAIN-CONTAINING PROTEIN"/>
    <property type="match status" value="1"/>
</dbReference>
<keyword evidence="3" id="KW-1003">Cell membrane</keyword>
<proteinExistence type="inferred from homology"/>
<dbReference type="Pfam" id="PF00892">
    <property type="entry name" value="EamA"/>
    <property type="match status" value="2"/>
</dbReference>
<evidence type="ECO:0000256" key="6">
    <source>
        <dbReference type="ARBA" id="ARBA00023136"/>
    </source>
</evidence>
<evidence type="ECO:0000256" key="7">
    <source>
        <dbReference type="SAM" id="Phobius"/>
    </source>
</evidence>